<dbReference type="EMBL" id="GL877406">
    <property type="protein sequence ID" value="ELA48211.1"/>
    <property type="molecule type" value="Genomic_DNA"/>
</dbReference>
<dbReference type="GeneID" id="19878142"/>
<protein>
    <submittedName>
        <fullName evidence="3">Uncharacterized protein</fullName>
    </submittedName>
</protein>
<dbReference type="AlphaFoldDB" id="L2GX03"/>
<keyword evidence="4" id="KW-1185">Reference proteome</keyword>
<gene>
    <name evidence="3" type="ORF">VCUG_00252</name>
</gene>
<feature type="compositionally biased region" description="Basic residues" evidence="1">
    <location>
        <begin position="143"/>
        <end position="152"/>
    </location>
</feature>
<feature type="region of interest" description="Disordered" evidence="1">
    <location>
        <begin position="138"/>
        <end position="157"/>
    </location>
</feature>
<accession>L2GX03</accession>
<keyword evidence="2" id="KW-0472">Membrane</keyword>
<dbReference type="VEuPathDB" id="MicrosporidiaDB:VCUG_00252"/>
<evidence type="ECO:0000256" key="2">
    <source>
        <dbReference type="SAM" id="Phobius"/>
    </source>
</evidence>
<reference evidence="4" key="1">
    <citation type="submission" date="2011-03" db="EMBL/GenBank/DDBJ databases">
        <title>The genome sequence of Vavraia culicis strain floridensis.</title>
        <authorList>
            <consortium name="The Broad Institute Genome Sequencing Platform"/>
            <person name="Cuomo C."/>
            <person name="Becnel J."/>
            <person name="Sanscrainte N."/>
            <person name="Young S.K."/>
            <person name="Zeng Q."/>
            <person name="Gargeya S."/>
            <person name="Fitzgerald M."/>
            <person name="Haas B."/>
            <person name="Abouelleil A."/>
            <person name="Alvarado L."/>
            <person name="Arachchi H.M."/>
            <person name="Berlin A."/>
            <person name="Chapman S.B."/>
            <person name="Gearin G."/>
            <person name="Goldberg J."/>
            <person name="Griggs A."/>
            <person name="Gujja S."/>
            <person name="Hansen M."/>
            <person name="Heiman D."/>
            <person name="Howarth C."/>
            <person name="Larimer J."/>
            <person name="Lui A."/>
            <person name="MacDonald P.J.P."/>
            <person name="McCowen C."/>
            <person name="Montmayeur A."/>
            <person name="Murphy C."/>
            <person name="Neiman D."/>
            <person name="Pearson M."/>
            <person name="Priest M."/>
            <person name="Roberts A."/>
            <person name="Saif S."/>
            <person name="Shea T."/>
            <person name="Sisk P."/>
            <person name="Stolte C."/>
            <person name="Sykes S."/>
            <person name="Wortman J."/>
            <person name="Nusbaum C."/>
            <person name="Birren B."/>
        </authorList>
    </citation>
    <scope>NUCLEOTIDE SEQUENCE [LARGE SCALE GENOMIC DNA]</scope>
    <source>
        <strain evidence="4">floridensis</strain>
    </source>
</reference>
<keyword evidence="2" id="KW-0812">Transmembrane</keyword>
<feature type="transmembrane region" description="Helical" evidence="2">
    <location>
        <begin position="45"/>
        <end position="66"/>
    </location>
</feature>
<sequence length="220" mass="24894">MHLNNLRDGEYLVSNMLTLTETTQKTACSERTTGRSRGSVTSFSYFEFGTALVFLWVLLYIIMVLYRKISDTLSYLIFGYQAPCHRVPLHHRHGQFARCKRRKFSTNLLGDAPTDELHASNTSTLQNVSEGCVVPRALSHSHSSPHARKLPREHKSVQAQREVEWPLPHVYETVCEPSDLNVLSYEPAACNQLQYAETEDASLEQKIFGTISSNSSSKDD</sequence>
<evidence type="ECO:0000256" key="1">
    <source>
        <dbReference type="SAM" id="MobiDB-lite"/>
    </source>
</evidence>
<dbReference type="Proteomes" id="UP000011081">
    <property type="component" value="Unassembled WGS sequence"/>
</dbReference>
<keyword evidence="2" id="KW-1133">Transmembrane helix</keyword>
<dbReference type="InParanoid" id="L2GX03"/>
<evidence type="ECO:0000313" key="3">
    <source>
        <dbReference type="EMBL" id="ELA48211.1"/>
    </source>
</evidence>
<dbReference type="HOGENOM" id="CLU_1256891_0_0_1"/>
<dbReference type="RefSeq" id="XP_008073273.1">
    <property type="nucleotide sequence ID" value="XM_008075082.1"/>
</dbReference>
<name>L2GX03_VAVCU</name>
<organism evidence="3 4">
    <name type="scientific">Vavraia culicis (isolate floridensis)</name>
    <name type="common">Microsporidian parasite</name>
    <dbReference type="NCBI Taxonomy" id="948595"/>
    <lineage>
        <taxon>Eukaryota</taxon>
        <taxon>Fungi</taxon>
        <taxon>Fungi incertae sedis</taxon>
        <taxon>Microsporidia</taxon>
        <taxon>Pleistophoridae</taxon>
        <taxon>Vavraia</taxon>
    </lineage>
</organism>
<evidence type="ECO:0000313" key="4">
    <source>
        <dbReference type="Proteomes" id="UP000011081"/>
    </source>
</evidence>
<proteinExistence type="predicted"/>